<proteinExistence type="predicted"/>
<gene>
    <name evidence="2" type="ORF">T440DRAFT_518763</name>
</gene>
<dbReference type="AlphaFoldDB" id="A0A6A7B303"/>
<name>A0A6A7B303_9PLEO</name>
<reference evidence="2" key="1">
    <citation type="submission" date="2020-01" db="EMBL/GenBank/DDBJ databases">
        <authorList>
            <consortium name="DOE Joint Genome Institute"/>
            <person name="Haridas S."/>
            <person name="Albert R."/>
            <person name="Binder M."/>
            <person name="Bloem J."/>
            <person name="Labutti K."/>
            <person name="Salamov A."/>
            <person name="Andreopoulos B."/>
            <person name="Baker S.E."/>
            <person name="Barry K."/>
            <person name="Bills G."/>
            <person name="Bluhm B.H."/>
            <person name="Cannon C."/>
            <person name="Castanera R."/>
            <person name="Culley D.E."/>
            <person name="Daum C."/>
            <person name="Ezra D."/>
            <person name="Gonzalez J.B."/>
            <person name="Henrissat B."/>
            <person name="Kuo A."/>
            <person name="Liang C."/>
            <person name="Lipzen A."/>
            <person name="Lutzoni F."/>
            <person name="Magnuson J."/>
            <person name="Mondo S."/>
            <person name="Nolan M."/>
            <person name="Ohm R."/>
            <person name="Pangilinan J."/>
            <person name="Park H.-J."/>
            <person name="Ramirez L."/>
            <person name="Alfaro M."/>
            <person name="Sun H."/>
            <person name="Tritt A."/>
            <person name="Yoshinaga Y."/>
            <person name="Zwiers L.-H."/>
            <person name="Turgeon B.G."/>
            <person name="Goodwin S.B."/>
            <person name="Spatafora J.W."/>
            <person name="Crous P.W."/>
            <person name="Grigoriev I.V."/>
        </authorList>
    </citation>
    <scope>NUCLEOTIDE SEQUENCE</scope>
    <source>
        <strain evidence="2">IPT5</strain>
    </source>
</reference>
<accession>A0A6A7B303</accession>
<sequence length="189" mass="21535">MAESTIIVEVGRLEDLGYRRLGILGSGGFGEVEEVINTTTQDRFAHKKLLVRRRDLAQTLEVFRREIRIIRRLQDHHHFIKLQQAYQTNDSLGMLIYPVADSGSLEDYMANSAQTTVLKNAVGCLAEGLEHMHTVRRVRHKDIKPGNVLIHQGLVLFSDLGLSQDFSKLSRDITNGPHRYWTPKYATPE</sequence>
<dbReference type="PANTHER" id="PTHR24359:SF1">
    <property type="entry name" value="INHIBITOR OF NUCLEAR FACTOR KAPPA-B KINASE EPSILON SUBUNIT HOMOLOG 1-RELATED"/>
    <property type="match status" value="1"/>
</dbReference>
<dbReference type="SMART" id="SM00220">
    <property type="entry name" value="S_TKc"/>
    <property type="match status" value="1"/>
</dbReference>
<dbReference type="EMBL" id="MU006309">
    <property type="protein sequence ID" value="KAF2849896.1"/>
    <property type="molecule type" value="Genomic_DNA"/>
</dbReference>
<evidence type="ECO:0000313" key="2">
    <source>
        <dbReference type="EMBL" id="KAF2849896.1"/>
    </source>
</evidence>
<keyword evidence="2" id="KW-0418">Kinase</keyword>
<dbReference type="SUPFAM" id="SSF56112">
    <property type="entry name" value="Protein kinase-like (PK-like)"/>
    <property type="match status" value="1"/>
</dbReference>
<protein>
    <submittedName>
        <fullName evidence="2">Kinase-like protein</fullName>
    </submittedName>
</protein>
<evidence type="ECO:0000259" key="1">
    <source>
        <dbReference type="PROSITE" id="PS50011"/>
    </source>
</evidence>
<dbReference type="Proteomes" id="UP000799423">
    <property type="component" value="Unassembled WGS sequence"/>
</dbReference>
<organism evidence="2 3">
    <name type="scientific">Plenodomus tracheiphilus IPT5</name>
    <dbReference type="NCBI Taxonomy" id="1408161"/>
    <lineage>
        <taxon>Eukaryota</taxon>
        <taxon>Fungi</taxon>
        <taxon>Dikarya</taxon>
        <taxon>Ascomycota</taxon>
        <taxon>Pezizomycotina</taxon>
        <taxon>Dothideomycetes</taxon>
        <taxon>Pleosporomycetidae</taxon>
        <taxon>Pleosporales</taxon>
        <taxon>Pleosporineae</taxon>
        <taxon>Leptosphaeriaceae</taxon>
        <taxon>Plenodomus</taxon>
    </lineage>
</organism>
<feature type="domain" description="Protein kinase" evidence="1">
    <location>
        <begin position="18"/>
        <end position="189"/>
    </location>
</feature>
<dbReference type="PROSITE" id="PS50011">
    <property type="entry name" value="PROTEIN_KINASE_DOM"/>
    <property type="match status" value="1"/>
</dbReference>
<evidence type="ECO:0000313" key="3">
    <source>
        <dbReference type="Proteomes" id="UP000799423"/>
    </source>
</evidence>
<dbReference type="InterPro" id="IPR008271">
    <property type="entry name" value="Ser/Thr_kinase_AS"/>
</dbReference>
<keyword evidence="3" id="KW-1185">Reference proteome</keyword>
<dbReference type="OrthoDB" id="4062651at2759"/>
<dbReference type="GO" id="GO:0005524">
    <property type="term" value="F:ATP binding"/>
    <property type="evidence" value="ECO:0007669"/>
    <property type="project" value="InterPro"/>
</dbReference>
<dbReference type="InterPro" id="IPR000719">
    <property type="entry name" value="Prot_kinase_dom"/>
</dbReference>
<dbReference type="PANTHER" id="PTHR24359">
    <property type="entry name" value="SERINE/THREONINE-PROTEIN KINASE SBK1"/>
    <property type="match status" value="1"/>
</dbReference>
<dbReference type="PROSITE" id="PS00108">
    <property type="entry name" value="PROTEIN_KINASE_ST"/>
    <property type="match status" value="1"/>
</dbReference>
<dbReference type="Pfam" id="PF00069">
    <property type="entry name" value="Pkinase"/>
    <property type="match status" value="1"/>
</dbReference>
<dbReference type="InterPro" id="IPR011009">
    <property type="entry name" value="Kinase-like_dom_sf"/>
</dbReference>
<dbReference type="GO" id="GO:0004674">
    <property type="term" value="F:protein serine/threonine kinase activity"/>
    <property type="evidence" value="ECO:0007669"/>
    <property type="project" value="TreeGrafter"/>
</dbReference>
<keyword evidence="2" id="KW-0808">Transferase</keyword>
<dbReference type="Gene3D" id="1.10.510.10">
    <property type="entry name" value="Transferase(Phosphotransferase) domain 1"/>
    <property type="match status" value="1"/>
</dbReference>